<gene>
    <name evidence="1" type="ORF">AXF42_Ash008093</name>
</gene>
<keyword evidence="2" id="KW-1185">Reference proteome</keyword>
<evidence type="ECO:0000313" key="1">
    <source>
        <dbReference type="EMBL" id="PKA51864.1"/>
    </source>
</evidence>
<dbReference type="Proteomes" id="UP000236161">
    <property type="component" value="Unassembled WGS sequence"/>
</dbReference>
<dbReference type="STRING" id="1088818.A0A2I0A8K5"/>
<proteinExistence type="predicted"/>
<evidence type="ECO:0000313" key="2">
    <source>
        <dbReference type="Proteomes" id="UP000236161"/>
    </source>
</evidence>
<dbReference type="PANTHER" id="PTHR31934">
    <property type="entry name" value="ALPHA/BETA-HYDROLASES SUPERFAMILY PROTEIN"/>
    <property type="match status" value="1"/>
</dbReference>
<reference evidence="1 2" key="1">
    <citation type="journal article" date="2017" name="Nature">
        <title>The Apostasia genome and the evolution of orchids.</title>
        <authorList>
            <person name="Zhang G.Q."/>
            <person name="Liu K.W."/>
            <person name="Li Z."/>
            <person name="Lohaus R."/>
            <person name="Hsiao Y.Y."/>
            <person name="Niu S.C."/>
            <person name="Wang J.Y."/>
            <person name="Lin Y.C."/>
            <person name="Xu Q."/>
            <person name="Chen L.J."/>
            <person name="Yoshida K."/>
            <person name="Fujiwara S."/>
            <person name="Wang Z.W."/>
            <person name="Zhang Y.Q."/>
            <person name="Mitsuda N."/>
            <person name="Wang M."/>
            <person name="Liu G.H."/>
            <person name="Pecoraro L."/>
            <person name="Huang H.X."/>
            <person name="Xiao X.J."/>
            <person name="Lin M."/>
            <person name="Wu X.Y."/>
            <person name="Wu W.L."/>
            <person name="Chen Y.Y."/>
            <person name="Chang S.B."/>
            <person name="Sakamoto S."/>
            <person name="Ohme-Takagi M."/>
            <person name="Yagi M."/>
            <person name="Zeng S.J."/>
            <person name="Shen C.Y."/>
            <person name="Yeh C.M."/>
            <person name="Luo Y.B."/>
            <person name="Tsai W.C."/>
            <person name="Van de Peer Y."/>
            <person name="Liu Z.J."/>
        </authorList>
    </citation>
    <scope>NUCLEOTIDE SEQUENCE [LARGE SCALE GENOMIC DNA]</scope>
    <source>
        <strain evidence="2">cv. Shenzhen</strain>
        <tissue evidence="1">Stem</tissue>
    </source>
</reference>
<protein>
    <submittedName>
        <fullName evidence="1">Uncharacterized protein</fullName>
    </submittedName>
</protein>
<dbReference type="EMBL" id="KZ452012">
    <property type="protein sequence ID" value="PKA51864.1"/>
    <property type="molecule type" value="Genomic_DNA"/>
</dbReference>
<dbReference type="OrthoDB" id="775994at2759"/>
<dbReference type="AlphaFoldDB" id="A0A2I0A8K5"/>
<dbReference type="PANTHER" id="PTHR31934:SF2">
    <property type="entry name" value="RNA-DIRECTED DNA METHYLATION 4"/>
    <property type="match status" value="1"/>
</dbReference>
<organism evidence="1 2">
    <name type="scientific">Apostasia shenzhenica</name>
    <dbReference type="NCBI Taxonomy" id="1088818"/>
    <lineage>
        <taxon>Eukaryota</taxon>
        <taxon>Viridiplantae</taxon>
        <taxon>Streptophyta</taxon>
        <taxon>Embryophyta</taxon>
        <taxon>Tracheophyta</taxon>
        <taxon>Spermatophyta</taxon>
        <taxon>Magnoliopsida</taxon>
        <taxon>Liliopsida</taxon>
        <taxon>Asparagales</taxon>
        <taxon>Orchidaceae</taxon>
        <taxon>Apostasioideae</taxon>
        <taxon>Apostasia</taxon>
    </lineage>
</organism>
<name>A0A2I0A8K5_9ASPA</name>
<accession>A0A2I0A8K5</accession>
<sequence length="106" mass="12579">MARQKHVELVRNARFQQIWRSRKGGEVESEVDSLRHLCHLYDVVRVDSEDQKSRRRKERHISLEDNAILCNYLPLLREYVPSAAMEIESEMKSYLSSEGFALHLFF</sequence>